<organism evidence="3 4">
    <name type="scientific">Aromia moschata</name>
    <dbReference type="NCBI Taxonomy" id="1265417"/>
    <lineage>
        <taxon>Eukaryota</taxon>
        <taxon>Metazoa</taxon>
        <taxon>Ecdysozoa</taxon>
        <taxon>Arthropoda</taxon>
        <taxon>Hexapoda</taxon>
        <taxon>Insecta</taxon>
        <taxon>Pterygota</taxon>
        <taxon>Neoptera</taxon>
        <taxon>Endopterygota</taxon>
        <taxon>Coleoptera</taxon>
        <taxon>Polyphaga</taxon>
        <taxon>Cucujiformia</taxon>
        <taxon>Chrysomeloidea</taxon>
        <taxon>Cerambycidae</taxon>
        <taxon>Cerambycinae</taxon>
        <taxon>Callichromatini</taxon>
        <taxon>Aromia</taxon>
    </lineage>
</organism>
<evidence type="ECO:0000256" key="1">
    <source>
        <dbReference type="SAM" id="MobiDB-lite"/>
    </source>
</evidence>
<comment type="caution">
    <text evidence="3">The sequence shown here is derived from an EMBL/GenBank/DDBJ whole genome shotgun (WGS) entry which is preliminary data.</text>
</comment>
<name>A0AAV8XJW0_9CUCU</name>
<proteinExistence type="predicted"/>
<dbReference type="AlphaFoldDB" id="A0AAV8XJW0"/>
<dbReference type="EMBL" id="JAPWTK010000526">
    <property type="protein sequence ID" value="KAJ8938870.1"/>
    <property type="molecule type" value="Genomic_DNA"/>
</dbReference>
<keyword evidence="2" id="KW-0472">Membrane</keyword>
<feature type="region of interest" description="Disordered" evidence="1">
    <location>
        <begin position="110"/>
        <end position="138"/>
    </location>
</feature>
<feature type="compositionally biased region" description="Basic and acidic residues" evidence="1">
    <location>
        <begin position="110"/>
        <end position="123"/>
    </location>
</feature>
<feature type="transmembrane region" description="Helical" evidence="2">
    <location>
        <begin position="178"/>
        <end position="197"/>
    </location>
</feature>
<keyword evidence="2" id="KW-0812">Transmembrane</keyword>
<protein>
    <submittedName>
        <fullName evidence="3">Uncharacterized protein</fullName>
    </submittedName>
</protein>
<keyword evidence="4" id="KW-1185">Reference proteome</keyword>
<dbReference type="Proteomes" id="UP001162162">
    <property type="component" value="Unassembled WGS sequence"/>
</dbReference>
<reference evidence="3" key="1">
    <citation type="journal article" date="2023" name="Insect Mol. Biol.">
        <title>Genome sequencing provides insights into the evolution of gene families encoding plant cell wall-degrading enzymes in longhorned beetles.</title>
        <authorList>
            <person name="Shin N.R."/>
            <person name="Okamura Y."/>
            <person name="Kirsch R."/>
            <person name="Pauchet Y."/>
        </authorList>
    </citation>
    <scope>NUCLEOTIDE SEQUENCE</scope>
    <source>
        <strain evidence="3">AMC_N1</strain>
    </source>
</reference>
<evidence type="ECO:0000256" key="2">
    <source>
        <dbReference type="SAM" id="Phobius"/>
    </source>
</evidence>
<gene>
    <name evidence="3" type="ORF">NQ318_008020</name>
</gene>
<dbReference type="SUPFAM" id="SSF52058">
    <property type="entry name" value="L domain-like"/>
    <property type="match status" value="1"/>
</dbReference>
<keyword evidence="2" id="KW-1133">Transmembrane helix</keyword>
<evidence type="ECO:0000313" key="3">
    <source>
        <dbReference type="EMBL" id="KAJ8938870.1"/>
    </source>
</evidence>
<evidence type="ECO:0000313" key="4">
    <source>
        <dbReference type="Proteomes" id="UP001162162"/>
    </source>
</evidence>
<feature type="compositionally biased region" description="Low complexity" evidence="1">
    <location>
        <begin position="129"/>
        <end position="138"/>
    </location>
</feature>
<sequence>MELHFQRQGIRQTLDFGTMPLLATMNITGNNYVTITPKHFANLCNLQILYNSNVTATYDLCDCWIINRWLGERGVKFDTLECPEDKNRCTNAALSERDEKNLQGMQRVVRSDSSHPASDESGHWRRHSNFGSHSSSHFMLPLDEKKTSRAKSEGKRKWHQPNCRFNDQTHRQIIKKNVIHFAIFVNFLEAICFRILLKKSL</sequence>
<accession>A0AAV8XJW0</accession>